<dbReference type="EMBL" id="JAGKQM010000016">
    <property type="protein sequence ID" value="KAH0874888.1"/>
    <property type="molecule type" value="Genomic_DNA"/>
</dbReference>
<evidence type="ECO:0000256" key="2">
    <source>
        <dbReference type="SAM" id="Coils"/>
    </source>
</evidence>
<dbReference type="PANTHER" id="PTHR22603:SF93">
    <property type="entry name" value="RE24176P"/>
    <property type="match status" value="1"/>
</dbReference>
<sequence length="129" mass="15222">MARICWFSYQTLSADDLRVSDTAAKLREVHKLDMPEHTTPLGKTKHQCFLLISLRVLFRTWLKESKNLPSPLEIDEFRLEGLEDEINLLEERLTRDDQDIGFCHNDFQYGNVIRETNAITIIVLFDYEY</sequence>
<organism evidence="3 4">
    <name type="scientific">Brassica napus</name>
    <name type="common">Rape</name>
    <dbReference type="NCBI Taxonomy" id="3708"/>
    <lineage>
        <taxon>Eukaryota</taxon>
        <taxon>Viridiplantae</taxon>
        <taxon>Streptophyta</taxon>
        <taxon>Embryophyta</taxon>
        <taxon>Tracheophyta</taxon>
        <taxon>Spermatophyta</taxon>
        <taxon>Magnoliopsida</taxon>
        <taxon>eudicotyledons</taxon>
        <taxon>Gunneridae</taxon>
        <taxon>Pentapetalae</taxon>
        <taxon>rosids</taxon>
        <taxon>malvids</taxon>
        <taxon>Brassicales</taxon>
        <taxon>Brassicaceae</taxon>
        <taxon>Brassiceae</taxon>
        <taxon>Brassica</taxon>
    </lineage>
</organism>
<accession>A0ABQ7Z422</accession>
<gene>
    <name evidence="3" type="ORF">HID58_072250</name>
</gene>
<dbReference type="InterPro" id="IPR011009">
    <property type="entry name" value="Kinase-like_dom_sf"/>
</dbReference>
<evidence type="ECO:0000256" key="1">
    <source>
        <dbReference type="ARBA" id="ARBA00038211"/>
    </source>
</evidence>
<dbReference type="Gene3D" id="3.90.1200.10">
    <property type="match status" value="1"/>
</dbReference>
<proteinExistence type="inferred from homology"/>
<comment type="caution">
    <text evidence="3">The sequence shown here is derived from an EMBL/GenBank/DDBJ whole genome shotgun (WGS) entry which is preliminary data.</text>
</comment>
<feature type="coiled-coil region" evidence="2">
    <location>
        <begin position="72"/>
        <end position="99"/>
    </location>
</feature>
<keyword evidence="4" id="KW-1185">Reference proteome</keyword>
<name>A0ABQ7Z422_BRANA</name>
<dbReference type="SUPFAM" id="SSF56112">
    <property type="entry name" value="Protein kinase-like (PK-like)"/>
    <property type="match status" value="1"/>
</dbReference>
<dbReference type="Pfam" id="PF01633">
    <property type="entry name" value="Choline_kinase"/>
    <property type="match status" value="1"/>
</dbReference>
<dbReference type="PANTHER" id="PTHR22603">
    <property type="entry name" value="CHOLINE/ETHANOALAMINE KINASE"/>
    <property type="match status" value="1"/>
</dbReference>
<dbReference type="Proteomes" id="UP000824890">
    <property type="component" value="Unassembled WGS sequence"/>
</dbReference>
<evidence type="ECO:0000313" key="3">
    <source>
        <dbReference type="EMBL" id="KAH0874888.1"/>
    </source>
</evidence>
<keyword evidence="2" id="KW-0175">Coiled coil</keyword>
<comment type="similarity">
    <text evidence="1">Belongs to the choline/ethanolamine kinase family.</text>
</comment>
<reference evidence="3 4" key="1">
    <citation type="submission" date="2021-05" db="EMBL/GenBank/DDBJ databases">
        <title>Genome Assembly of Synthetic Allotetraploid Brassica napus Reveals Homoeologous Exchanges between Subgenomes.</title>
        <authorList>
            <person name="Davis J.T."/>
        </authorList>
    </citation>
    <scope>NUCLEOTIDE SEQUENCE [LARGE SCALE GENOMIC DNA]</scope>
    <source>
        <strain evidence="4">cv. Da-Ae</strain>
        <tissue evidence="3">Seedling</tissue>
    </source>
</reference>
<protein>
    <submittedName>
        <fullName evidence="3">Uncharacterized protein</fullName>
    </submittedName>
</protein>
<evidence type="ECO:0000313" key="4">
    <source>
        <dbReference type="Proteomes" id="UP000824890"/>
    </source>
</evidence>